<dbReference type="Proteomes" id="UP001516390">
    <property type="component" value="Unassembled WGS sequence"/>
</dbReference>
<keyword evidence="2" id="KW-0812">Transmembrane</keyword>
<name>A0ABR5ZNE5_9PROT</name>
<feature type="region of interest" description="Disordered" evidence="1">
    <location>
        <begin position="96"/>
        <end position="129"/>
    </location>
</feature>
<comment type="caution">
    <text evidence="3">The sequence shown here is derived from an EMBL/GenBank/DDBJ whole genome shotgun (WGS) entry which is preliminary data.</text>
</comment>
<feature type="compositionally biased region" description="Polar residues" evidence="1">
    <location>
        <begin position="97"/>
        <end position="122"/>
    </location>
</feature>
<gene>
    <name evidence="3" type="ORF">CPA57_06150</name>
</gene>
<dbReference type="EMBL" id="NWUS01000002">
    <property type="protein sequence ID" value="MBA5725857.1"/>
    <property type="molecule type" value="Genomic_DNA"/>
</dbReference>
<keyword evidence="2" id="KW-1133">Transmembrane helix</keyword>
<sequence length="303" mass="33175">MGERAESLSQFFEDFENTSLPDTEVRRKWLTQSSDGEVKMSAEKLSLDMLNEPLWQRYKKGCVAPGSFLPGNEVQTLLKKRQAILQAIGKLEKQVSPAASSVTGNARSGSSAQLIKTPTSSAKGEDTRGQLPVDFENLFGSSQEPVGNARMAMLLILNNPATSTADLYTTLAWCKRRRPNDLFVDYAVTMLADPLPESEIKNPVEKDLYEQTAWTRDNFSERRYRALIELRDRLRKTGQLPVAEKVKASQSPQTGKGRTGPFGCGSSVSPNDCGLTKVLLVGGVALLLVVGGVAAYMYVHSAP</sequence>
<keyword evidence="4" id="KW-1185">Reference proteome</keyword>
<evidence type="ECO:0000256" key="2">
    <source>
        <dbReference type="SAM" id="Phobius"/>
    </source>
</evidence>
<protein>
    <submittedName>
        <fullName evidence="3">Uncharacterized protein</fullName>
    </submittedName>
</protein>
<organism evidence="3 4">
    <name type="scientific">Bombella favorum</name>
    <dbReference type="NCBI Taxonomy" id="2039164"/>
    <lineage>
        <taxon>Bacteria</taxon>
        <taxon>Pseudomonadati</taxon>
        <taxon>Pseudomonadota</taxon>
        <taxon>Alphaproteobacteria</taxon>
        <taxon>Acetobacterales</taxon>
        <taxon>Acetobacteraceae</taxon>
        <taxon>Bombella</taxon>
    </lineage>
</organism>
<keyword evidence="2" id="KW-0472">Membrane</keyword>
<evidence type="ECO:0000313" key="4">
    <source>
        <dbReference type="Proteomes" id="UP001516390"/>
    </source>
</evidence>
<evidence type="ECO:0000313" key="3">
    <source>
        <dbReference type="EMBL" id="MBA5725857.1"/>
    </source>
</evidence>
<reference evidence="3 4" key="1">
    <citation type="submission" date="2017-09" db="EMBL/GenBank/DDBJ databases">
        <authorList>
            <person name="Jakob F."/>
        </authorList>
    </citation>
    <scope>NUCLEOTIDE SEQUENCE [LARGE SCALE GENOMIC DNA]</scope>
    <source>
        <strain evidence="3 4">TMW 2.1880</strain>
    </source>
</reference>
<feature type="region of interest" description="Disordered" evidence="1">
    <location>
        <begin position="241"/>
        <end position="263"/>
    </location>
</feature>
<dbReference type="RefSeq" id="WP_182081961.1">
    <property type="nucleotide sequence ID" value="NZ_NWUS01000002.1"/>
</dbReference>
<evidence type="ECO:0000256" key="1">
    <source>
        <dbReference type="SAM" id="MobiDB-lite"/>
    </source>
</evidence>
<accession>A0ABR5ZNE5</accession>
<feature type="transmembrane region" description="Helical" evidence="2">
    <location>
        <begin position="278"/>
        <end position="299"/>
    </location>
</feature>
<proteinExistence type="predicted"/>